<accession>A0ACC0BTA1</accession>
<gene>
    <name evidence="1" type="ORF">M9H77_06845</name>
</gene>
<evidence type="ECO:0000313" key="2">
    <source>
        <dbReference type="Proteomes" id="UP001060085"/>
    </source>
</evidence>
<dbReference type="Proteomes" id="UP001060085">
    <property type="component" value="Linkage Group LG02"/>
</dbReference>
<proteinExistence type="predicted"/>
<comment type="caution">
    <text evidence="1">The sequence shown here is derived from an EMBL/GenBank/DDBJ whole genome shotgun (WGS) entry which is preliminary data.</text>
</comment>
<evidence type="ECO:0000313" key="1">
    <source>
        <dbReference type="EMBL" id="KAI5675895.1"/>
    </source>
</evidence>
<name>A0ACC0BTA1_CATRO</name>
<protein>
    <submittedName>
        <fullName evidence="1">Uncharacterized protein</fullName>
    </submittedName>
</protein>
<reference evidence="2" key="1">
    <citation type="journal article" date="2023" name="Nat. Plants">
        <title>Single-cell RNA sequencing provides a high-resolution roadmap for understanding the multicellular compartmentation of specialized metabolism.</title>
        <authorList>
            <person name="Sun S."/>
            <person name="Shen X."/>
            <person name="Li Y."/>
            <person name="Li Y."/>
            <person name="Wang S."/>
            <person name="Li R."/>
            <person name="Zhang H."/>
            <person name="Shen G."/>
            <person name="Guo B."/>
            <person name="Wei J."/>
            <person name="Xu J."/>
            <person name="St-Pierre B."/>
            <person name="Chen S."/>
            <person name="Sun C."/>
        </authorList>
    </citation>
    <scope>NUCLEOTIDE SEQUENCE [LARGE SCALE GENOMIC DNA]</scope>
</reference>
<dbReference type="EMBL" id="CM044702">
    <property type="protein sequence ID" value="KAI5675895.1"/>
    <property type="molecule type" value="Genomic_DNA"/>
</dbReference>
<organism evidence="1 2">
    <name type="scientific">Catharanthus roseus</name>
    <name type="common">Madagascar periwinkle</name>
    <name type="synonym">Vinca rosea</name>
    <dbReference type="NCBI Taxonomy" id="4058"/>
    <lineage>
        <taxon>Eukaryota</taxon>
        <taxon>Viridiplantae</taxon>
        <taxon>Streptophyta</taxon>
        <taxon>Embryophyta</taxon>
        <taxon>Tracheophyta</taxon>
        <taxon>Spermatophyta</taxon>
        <taxon>Magnoliopsida</taxon>
        <taxon>eudicotyledons</taxon>
        <taxon>Gunneridae</taxon>
        <taxon>Pentapetalae</taxon>
        <taxon>asterids</taxon>
        <taxon>lamiids</taxon>
        <taxon>Gentianales</taxon>
        <taxon>Apocynaceae</taxon>
        <taxon>Rauvolfioideae</taxon>
        <taxon>Vinceae</taxon>
        <taxon>Catharanthinae</taxon>
        <taxon>Catharanthus</taxon>
    </lineage>
</organism>
<sequence length="155" mass="17666">MATKNTCIEESKDLRLLPIEELIGYLLTYEMKIKRLNEMEDEDKGRKGITLKVNEEDQASSSNNEDKNGDDEDMALVIKKFKKFYKKGFNKRGKKPLSKKGQSSSLFKARCFECNSTDHLVADCPKAIEKEKGDLKTKLETIKNKKKGKGLIGAW</sequence>
<keyword evidence="2" id="KW-1185">Reference proteome</keyword>